<dbReference type="PROSITE" id="PS00503">
    <property type="entry name" value="PECTINESTERASE_2"/>
    <property type="match status" value="1"/>
</dbReference>
<reference evidence="7 8" key="1">
    <citation type="submission" date="2020-06" db="EMBL/GenBank/DDBJ databases">
        <authorList>
            <person name="Criscuolo A."/>
        </authorList>
    </citation>
    <scope>NUCLEOTIDE SEQUENCE [LARGE SCALE GENOMIC DNA]</scope>
    <source>
        <strain evidence="7">PXU-55</strain>
    </source>
</reference>
<keyword evidence="7" id="KW-0456">Lyase</keyword>
<dbReference type="PANTHER" id="PTHR31321">
    <property type="entry name" value="ACYL-COA THIOESTER HYDROLASE YBHC-RELATED"/>
    <property type="match status" value="1"/>
</dbReference>
<comment type="caution">
    <text evidence="7">The sequence shown here is derived from an EMBL/GenBank/DDBJ whole genome shotgun (WGS) entry which is preliminary data.</text>
</comment>
<evidence type="ECO:0000256" key="4">
    <source>
        <dbReference type="PROSITE-ProRule" id="PRU10040"/>
    </source>
</evidence>
<name>A0A9N8P0J9_9FLAO</name>
<dbReference type="InterPro" id="IPR033131">
    <property type="entry name" value="Pectinesterase_Asp_AS"/>
</dbReference>
<keyword evidence="3 5" id="KW-0063">Aspartyl esterase</keyword>
<dbReference type="GO" id="GO:0009279">
    <property type="term" value="C:cell outer membrane"/>
    <property type="evidence" value="ECO:0007669"/>
    <property type="project" value="TreeGrafter"/>
</dbReference>
<dbReference type="Gene3D" id="2.160.20.10">
    <property type="entry name" value="Single-stranded right-handed beta-helix, Pectin lyase-like"/>
    <property type="match status" value="1"/>
</dbReference>
<gene>
    <name evidence="7" type="primary">pelA_3</name>
    <name evidence="7" type="ORF">FLAPXU55_00823</name>
</gene>
<dbReference type="EMBL" id="CAIJDE010000029">
    <property type="protein sequence ID" value="CAC9973144.1"/>
    <property type="molecule type" value="Genomic_DNA"/>
</dbReference>
<evidence type="ECO:0000256" key="3">
    <source>
        <dbReference type="ARBA" id="ARBA00023085"/>
    </source>
</evidence>
<dbReference type="NCBIfam" id="TIGR02474">
    <property type="entry name" value="pec_lyase"/>
    <property type="match status" value="1"/>
</dbReference>
<feature type="domain" description="Pectinesterase catalytic" evidence="6">
    <location>
        <begin position="376"/>
        <end position="659"/>
    </location>
</feature>
<evidence type="ECO:0000259" key="6">
    <source>
        <dbReference type="Pfam" id="PF01095"/>
    </source>
</evidence>
<dbReference type="RefSeq" id="WP_180856709.1">
    <property type="nucleotide sequence ID" value="NZ_CAIJDE010000029.1"/>
</dbReference>
<evidence type="ECO:0000313" key="7">
    <source>
        <dbReference type="EMBL" id="CAC9973144.1"/>
    </source>
</evidence>
<dbReference type="PROSITE" id="PS00800">
    <property type="entry name" value="PECTINESTERASE_1"/>
    <property type="match status" value="1"/>
</dbReference>
<evidence type="ECO:0000313" key="8">
    <source>
        <dbReference type="Proteomes" id="UP000533639"/>
    </source>
</evidence>
<dbReference type="SUPFAM" id="SSF81853">
    <property type="entry name" value="Family 10 polysaccharide lyase"/>
    <property type="match status" value="1"/>
</dbReference>
<evidence type="ECO:0000256" key="2">
    <source>
        <dbReference type="ARBA" id="ARBA00022801"/>
    </source>
</evidence>
<dbReference type="InterPro" id="IPR000070">
    <property type="entry name" value="Pectinesterase_cat"/>
</dbReference>
<comment type="similarity">
    <text evidence="1">Belongs to the pectinesterase family.</text>
</comment>
<dbReference type="InterPro" id="IPR012669">
    <property type="entry name" value="Pectate_lyase"/>
</dbReference>
<organism evidence="7 8">
    <name type="scientific">Flavobacterium panici</name>
    <dbReference type="NCBI Taxonomy" id="2654843"/>
    <lineage>
        <taxon>Bacteria</taxon>
        <taxon>Pseudomonadati</taxon>
        <taxon>Bacteroidota</taxon>
        <taxon>Flavobacteriia</taxon>
        <taxon>Flavobacteriales</taxon>
        <taxon>Flavobacteriaceae</taxon>
        <taxon>Flavobacterium</taxon>
    </lineage>
</organism>
<dbReference type="GO" id="GO:0016829">
    <property type="term" value="F:lyase activity"/>
    <property type="evidence" value="ECO:0007669"/>
    <property type="project" value="UniProtKB-KW"/>
</dbReference>
<keyword evidence="2 5" id="KW-0378">Hydrolase</keyword>
<dbReference type="Pfam" id="PF01095">
    <property type="entry name" value="Pectinesterase"/>
    <property type="match status" value="1"/>
</dbReference>
<dbReference type="Gene3D" id="1.50.10.20">
    <property type="match status" value="1"/>
</dbReference>
<proteinExistence type="inferred from homology"/>
<dbReference type="InterPro" id="IPR012334">
    <property type="entry name" value="Pectin_lyas_fold"/>
</dbReference>
<comment type="pathway">
    <text evidence="5">Glycan metabolism; pectin degradation; 2-dehydro-3-deoxy-D-gluconate from pectin: step 1/5.</text>
</comment>
<dbReference type="InterPro" id="IPR011050">
    <property type="entry name" value="Pectin_lyase_fold/virulence"/>
</dbReference>
<protein>
    <recommendedName>
        <fullName evidence="5">Pectinesterase</fullName>
        <ecNumber evidence="5">3.1.1.11</ecNumber>
    </recommendedName>
</protein>
<evidence type="ECO:0000256" key="1">
    <source>
        <dbReference type="ARBA" id="ARBA00008891"/>
    </source>
</evidence>
<dbReference type="GO" id="GO:0030599">
    <property type="term" value="F:pectinesterase activity"/>
    <property type="evidence" value="ECO:0007669"/>
    <property type="project" value="UniProtKB-UniRule"/>
</dbReference>
<evidence type="ECO:0000256" key="5">
    <source>
        <dbReference type="RuleBase" id="RU000589"/>
    </source>
</evidence>
<accession>A0A9N8P0J9</accession>
<dbReference type="GO" id="GO:0045490">
    <property type="term" value="P:pectin catabolic process"/>
    <property type="evidence" value="ECO:0007669"/>
    <property type="project" value="UniProtKB-UniRule"/>
</dbReference>
<feature type="signal peptide" evidence="5">
    <location>
        <begin position="1"/>
        <end position="21"/>
    </location>
</feature>
<dbReference type="PANTHER" id="PTHR31321:SF57">
    <property type="entry name" value="PECTINESTERASE 53-RELATED"/>
    <property type="match status" value="1"/>
</dbReference>
<keyword evidence="5" id="KW-0732">Signal</keyword>
<dbReference type="Pfam" id="PF09492">
    <property type="entry name" value="Pec_lyase"/>
    <property type="match status" value="1"/>
</dbReference>
<dbReference type="Proteomes" id="UP000533639">
    <property type="component" value="Unassembled WGS sequence"/>
</dbReference>
<dbReference type="SUPFAM" id="SSF51126">
    <property type="entry name" value="Pectin lyase-like"/>
    <property type="match status" value="1"/>
</dbReference>
<dbReference type="GO" id="GO:0042545">
    <property type="term" value="P:cell wall modification"/>
    <property type="evidence" value="ECO:0007669"/>
    <property type="project" value="UniProtKB-UniRule"/>
</dbReference>
<dbReference type="AlphaFoldDB" id="A0A9N8P0J9"/>
<sequence>MIPLKKIVLLFIVGFSFAVNAQNTYKNWPDVIRKNNASWFGTEEAKKIAENVLLYQRDIGGWPKNIQMQNELTPSQKKDLLEIKKTTKETTTDNGATTQEMLFLSKMYAQVKDERYKESFLKGLNYLLEAQYANGGWPQFYPLKKGYYTHITYNDDSMVRILNVMKEVAEETDFYSIKPSKEIVAKTKTAFDKGIDCIIKTQYKQNGVLTAWCAQHDEVTLLPAKARAYELPSLSGKESAKIVLLLMSIQKPSPEIITAVKSANIWFEKTKITNLEEKRVLNDAGKIIDKKMIPVQNASPIWARFMELDNNEPFFSDRDGIKKKSLDEIGAERRNGYAWYTDEPKEVLKKYASWAVKNGVKVSETASEKKKTNFLTVAQDGSGDFTKIQDAIYASPSFPYEKVTIFIKNGTYKEKLRIPEWNTNLILLGESKENTIITFDDNFSKINLGRNSTFYTSTVLVEGDDFSASNLTIQNASGDKGQAIALSVVSNRVKISNCIILGNQDTLYLSGKNAKQYFKDCYIEGTTDFIFGGATALFENCVIHSIKSSYVTAASTPEGTAYGFVFKNCKLTAEPSANAVYLGRPWRIYAKTVYINCELGKHIKPEGWENWSKPDAEKNTFYAEYNNSGEGFQPAKRVSWSHQLTKSEAEQYSIENILKDTVLNWYF</sequence>
<keyword evidence="8" id="KW-1185">Reference proteome</keyword>
<dbReference type="EC" id="3.1.1.11" evidence="5"/>
<dbReference type="InterPro" id="IPR018040">
    <property type="entry name" value="Pectinesterase_Tyr_AS"/>
</dbReference>
<feature type="chain" id="PRO_5040527871" description="Pectinesterase" evidence="5">
    <location>
        <begin position="22"/>
        <end position="667"/>
    </location>
</feature>
<comment type="catalytic activity">
    <reaction evidence="5">
        <text>[(1-&gt;4)-alpha-D-galacturonosyl methyl ester](n) + n H2O = [(1-&gt;4)-alpha-D-galacturonosyl](n) + n methanol + n H(+)</text>
        <dbReference type="Rhea" id="RHEA:22380"/>
        <dbReference type="Rhea" id="RHEA-COMP:14570"/>
        <dbReference type="Rhea" id="RHEA-COMP:14573"/>
        <dbReference type="ChEBI" id="CHEBI:15377"/>
        <dbReference type="ChEBI" id="CHEBI:15378"/>
        <dbReference type="ChEBI" id="CHEBI:17790"/>
        <dbReference type="ChEBI" id="CHEBI:140522"/>
        <dbReference type="ChEBI" id="CHEBI:140523"/>
        <dbReference type="EC" id="3.1.1.11"/>
    </reaction>
</comment>
<feature type="active site" evidence="4">
    <location>
        <position position="528"/>
    </location>
</feature>